<dbReference type="Pfam" id="PF12833">
    <property type="entry name" value="HTH_18"/>
    <property type="match status" value="1"/>
</dbReference>
<dbReference type="Gene3D" id="3.20.80.10">
    <property type="entry name" value="Regulatory factor, effector binding domain"/>
    <property type="match status" value="1"/>
</dbReference>
<accession>A0A1I1QT59</accession>
<keyword evidence="3" id="KW-0804">Transcription</keyword>
<proteinExistence type="predicted"/>
<dbReference type="InterPro" id="IPR018062">
    <property type="entry name" value="HTH_AraC-typ_CS"/>
</dbReference>
<dbReference type="PANTHER" id="PTHR47504:SF5">
    <property type="entry name" value="RIGHT ORIGIN-BINDING PROTEIN"/>
    <property type="match status" value="1"/>
</dbReference>
<sequence length="284" mass="32237">MEWYENLNEALKYIEENLDGEIEYEKAAQIACCSTFHFQRMFSYLAGTPLSEYIRHRRLTRAAFDLQSGYKVIDVALRYGYESPTAFNRAFQNIHKVSPSVAQKEGTSLKAYPPISFKITIKGASEMDYRIVKKDAFRIVGIKGLIGKNVEESFKIVPQLWNQATQEGKIPQIVSLMNNEPMGLLGVSACMDDLDQWEYYIAAASDKQIPDGMTEYIVPASTWAVFSGQGSMPDSIQELEKRTVTEWLPTSGYEYANAPDIEVYLDANPADCKFEVWLPITKKQ</sequence>
<keyword evidence="6" id="KW-1185">Reference proteome</keyword>
<dbReference type="EMBL" id="FOMG01000027">
    <property type="protein sequence ID" value="SFD25177.1"/>
    <property type="molecule type" value="Genomic_DNA"/>
</dbReference>
<dbReference type="InterPro" id="IPR029441">
    <property type="entry name" value="Cass2"/>
</dbReference>
<dbReference type="SUPFAM" id="SSF46689">
    <property type="entry name" value="Homeodomain-like"/>
    <property type="match status" value="2"/>
</dbReference>
<evidence type="ECO:0000256" key="3">
    <source>
        <dbReference type="ARBA" id="ARBA00023163"/>
    </source>
</evidence>
<dbReference type="RefSeq" id="WP_090093406.1">
    <property type="nucleotide sequence ID" value="NZ_FOMG01000027.1"/>
</dbReference>
<evidence type="ECO:0000313" key="5">
    <source>
        <dbReference type="EMBL" id="SFD25177.1"/>
    </source>
</evidence>
<organism evidence="5 6">
    <name type="scientific">Clostridium uliginosum</name>
    <dbReference type="NCBI Taxonomy" id="119641"/>
    <lineage>
        <taxon>Bacteria</taxon>
        <taxon>Bacillati</taxon>
        <taxon>Bacillota</taxon>
        <taxon>Clostridia</taxon>
        <taxon>Eubacteriales</taxon>
        <taxon>Clostridiaceae</taxon>
        <taxon>Clostridium</taxon>
    </lineage>
</organism>
<evidence type="ECO:0000259" key="4">
    <source>
        <dbReference type="PROSITE" id="PS01124"/>
    </source>
</evidence>
<dbReference type="STRING" id="119641.SAMN05421842_12725"/>
<dbReference type="GO" id="GO:0043565">
    <property type="term" value="F:sequence-specific DNA binding"/>
    <property type="evidence" value="ECO:0007669"/>
    <property type="project" value="InterPro"/>
</dbReference>
<dbReference type="PROSITE" id="PS00041">
    <property type="entry name" value="HTH_ARAC_FAMILY_1"/>
    <property type="match status" value="1"/>
</dbReference>
<dbReference type="Proteomes" id="UP000199263">
    <property type="component" value="Unassembled WGS sequence"/>
</dbReference>
<dbReference type="AlphaFoldDB" id="A0A1I1QT59"/>
<dbReference type="SMART" id="SM00342">
    <property type="entry name" value="HTH_ARAC"/>
    <property type="match status" value="1"/>
</dbReference>
<dbReference type="GO" id="GO:0003700">
    <property type="term" value="F:DNA-binding transcription factor activity"/>
    <property type="evidence" value="ECO:0007669"/>
    <property type="project" value="InterPro"/>
</dbReference>
<dbReference type="InterPro" id="IPR010499">
    <property type="entry name" value="AraC_E-bd"/>
</dbReference>
<evidence type="ECO:0000256" key="1">
    <source>
        <dbReference type="ARBA" id="ARBA00023015"/>
    </source>
</evidence>
<dbReference type="SMART" id="SM00871">
    <property type="entry name" value="AraC_E_bind"/>
    <property type="match status" value="1"/>
</dbReference>
<dbReference type="InterPro" id="IPR050959">
    <property type="entry name" value="MarA-like"/>
</dbReference>
<reference evidence="5 6" key="1">
    <citation type="submission" date="2016-10" db="EMBL/GenBank/DDBJ databases">
        <authorList>
            <person name="de Groot N.N."/>
        </authorList>
    </citation>
    <scope>NUCLEOTIDE SEQUENCE [LARGE SCALE GENOMIC DNA]</scope>
    <source>
        <strain evidence="5 6">DSM 12992</strain>
    </source>
</reference>
<protein>
    <submittedName>
        <fullName evidence="5">AraC family transcriptional regulator</fullName>
    </submittedName>
</protein>
<dbReference type="PANTHER" id="PTHR47504">
    <property type="entry name" value="RIGHT ORIGIN-BINDING PROTEIN"/>
    <property type="match status" value="1"/>
</dbReference>
<evidence type="ECO:0000313" key="6">
    <source>
        <dbReference type="Proteomes" id="UP000199263"/>
    </source>
</evidence>
<dbReference type="InterPro" id="IPR018060">
    <property type="entry name" value="HTH_AraC"/>
</dbReference>
<dbReference type="InterPro" id="IPR009057">
    <property type="entry name" value="Homeodomain-like_sf"/>
</dbReference>
<gene>
    <name evidence="5" type="ORF">SAMN05421842_12725</name>
</gene>
<evidence type="ECO:0000256" key="2">
    <source>
        <dbReference type="ARBA" id="ARBA00023125"/>
    </source>
</evidence>
<dbReference type="OrthoDB" id="9801123at2"/>
<name>A0A1I1QT59_9CLOT</name>
<dbReference type="PROSITE" id="PS01124">
    <property type="entry name" value="HTH_ARAC_FAMILY_2"/>
    <property type="match status" value="1"/>
</dbReference>
<dbReference type="Pfam" id="PF14526">
    <property type="entry name" value="Cass2"/>
    <property type="match status" value="1"/>
</dbReference>
<keyword evidence="1" id="KW-0805">Transcription regulation</keyword>
<dbReference type="InterPro" id="IPR011256">
    <property type="entry name" value="Reg_factor_effector_dom_sf"/>
</dbReference>
<keyword evidence="2" id="KW-0238">DNA-binding</keyword>
<dbReference type="Gene3D" id="1.10.10.60">
    <property type="entry name" value="Homeodomain-like"/>
    <property type="match status" value="2"/>
</dbReference>
<feature type="domain" description="HTH araC/xylS-type" evidence="4">
    <location>
        <begin position="8"/>
        <end position="105"/>
    </location>
</feature>
<dbReference type="SUPFAM" id="SSF55136">
    <property type="entry name" value="Probable bacterial effector-binding domain"/>
    <property type="match status" value="1"/>
</dbReference>